<accession>A0A7G9GR30</accession>
<dbReference type="KEGG" id="ehn:H9Q80_04740"/>
<dbReference type="EMBL" id="CP060636">
    <property type="protein sequence ID" value="QNM13262.1"/>
    <property type="molecule type" value="Genomic_DNA"/>
</dbReference>
<keyword evidence="2" id="KW-1185">Reference proteome</keyword>
<evidence type="ECO:0000313" key="2">
    <source>
        <dbReference type="Proteomes" id="UP000515856"/>
    </source>
</evidence>
<sequence>MFYNDEIKLRNITSNKIILTYLDEFKHSEKNACKKIYSRYIQSNVVTRLTFSLLPETVIAKLNATQVPVLKINSHNQESATYFYRQYNAYQKECAQLLLSLSTFQIFNQPLESYADVITPFCEKIHIHLQMKDFFIILFQIIGIYDNSTLRLGCKNDDVIAYINNLNQSDQTYIATRLFEKVLKNIKLVNQSDIKDINLRKSGLKLVFLYIIKKDLTSSDISKVLMNIQKVQNQAKYFNTSKNIDLHDVLKTSDERKINDNLLFN</sequence>
<dbReference type="Proteomes" id="UP000515856">
    <property type="component" value="Chromosome"/>
</dbReference>
<proteinExistence type="predicted"/>
<reference evidence="1 2" key="1">
    <citation type="submission" date="2020-08" db="EMBL/GenBank/DDBJ databases">
        <authorList>
            <person name="Liu C."/>
            <person name="Sun Q."/>
        </authorList>
    </citation>
    <scope>NUCLEOTIDE SEQUENCE [LARGE SCALE GENOMIC DNA]</scope>
    <source>
        <strain evidence="1 2">NSJ-61</strain>
    </source>
</reference>
<dbReference type="AlphaFoldDB" id="A0A7G9GR30"/>
<dbReference type="RefSeq" id="WP_117454343.1">
    <property type="nucleotide sequence ID" value="NZ_CP060636.1"/>
</dbReference>
<name>A0A7G9GR30_9FIRM</name>
<organism evidence="1 2">
    <name type="scientific">[Eubacterium] hominis</name>
    <dbReference type="NCBI Taxonomy" id="2764325"/>
    <lineage>
        <taxon>Bacteria</taxon>
        <taxon>Bacillati</taxon>
        <taxon>Bacillota</taxon>
        <taxon>Erysipelotrichia</taxon>
        <taxon>Erysipelotrichales</taxon>
        <taxon>Erysipelotrichaceae</taxon>
        <taxon>Amedibacillus</taxon>
    </lineage>
</organism>
<evidence type="ECO:0000313" key="1">
    <source>
        <dbReference type="EMBL" id="QNM13262.1"/>
    </source>
</evidence>
<gene>
    <name evidence="1" type="ORF">H9Q80_04740</name>
</gene>
<protein>
    <submittedName>
        <fullName evidence="1">Uncharacterized protein</fullName>
    </submittedName>
</protein>